<dbReference type="AlphaFoldDB" id="A0A8T8K607"/>
<dbReference type="GO" id="GO:0003677">
    <property type="term" value="F:DNA binding"/>
    <property type="evidence" value="ECO:0007669"/>
    <property type="project" value="InterPro"/>
</dbReference>
<evidence type="ECO:0000259" key="7">
    <source>
        <dbReference type="PROSITE" id="PS51643"/>
    </source>
</evidence>
<gene>
    <name evidence="8" type="primary">cas3</name>
    <name evidence="8" type="ORF">HYG87_09550</name>
</gene>
<sequence>MDITDLKYDLNNSYFYANGDKIKILAHNNELLNEHIIKTKIIFNRLVDITLLKDFYDYFYHQKYLDISYVNFKKYLYKMIDFHDIAKISFNFQVDRLKNDEVVKVLKKYGLDKFIGLIEPKHSFISSLLYMSYLLNQKIDPEKNKLLVLLSYVIYGHHTSLKDILFESKFMYNIDKYSDTFDLFSVYINENAANSRDYQDLQDSFYTFLDEIDGDSKIAFFYSYIYSILVSSDVIGSSYSNKTVEYVKEYSKNWNNRIKDELANIMGQEFYELSYNKECKEISNEELFSKDEINSLKDINILRTKMLKEASFNLKKSLKADPNKKIFYLNMPTGGGKTNTSMKLALDILKNTDADRLIYAMPFINIIEQNYYVIKDNFGLSEDKGEIRKIYSASESIFSDISDDDKSEIILKDSFFDYPVLCTTFVTLFNSIIKNKKKYKYTLSSLANSVIILDEIQSLPLKNWTSLYYLINEISKNYNIYFIIMSATLPNFDELKLNKEVPFDYETVHLINEPQKYFSHYLFDRTELKNEITELNSENEDFSFYFKDIIEENFDIGYTKGLIVLNTIKMSKLVYDELYELKDSYGFEMDLLNSSIIPSEKRKIIHKIKNMDSNNARYILVSTQSVEAGVDVSFDFVIRDFATLDSIEQIRGRCNRSRELNKRFDDENKKGNVYITNIKRNDRLDHRYIYDKEEIDTKIKETELLLDNNVNYNYQNILDYYGLISNNINKIQDDKELNFVFKDRDNMISWNKLKFSELLDKNYGIHIIQKKNNQCSFFIATGLNILIDDKEFQNKSIEYLSIDKTEKVYERNKNNFIFTLNELKYLKDHESRYNVKLIKNNIVDGTKLIECYSKCIAKLKKDIGAKKIIQKEFSSILYKFIFQVTINNPEDFVESQGLDKKGFFFVIPKDKIGNGEKCIYSIEKGFNFDFKKNENDMVEII</sequence>
<evidence type="ECO:0000256" key="5">
    <source>
        <dbReference type="ARBA" id="ARBA00023118"/>
    </source>
</evidence>
<dbReference type="PROSITE" id="PS51643">
    <property type="entry name" value="HD_CAS3"/>
    <property type="match status" value="1"/>
</dbReference>
<dbReference type="InterPro" id="IPR054712">
    <property type="entry name" value="Cas3-like_dom"/>
</dbReference>
<dbReference type="GO" id="GO:0051607">
    <property type="term" value="P:defense response to virus"/>
    <property type="evidence" value="ECO:0007669"/>
    <property type="project" value="UniProtKB-KW"/>
</dbReference>
<dbReference type="InterPro" id="IPR027417">
    <property type="entry name" value="P-loop_NTPase"/>
</dbReference>
<dbReference type="Pfam" id="PF22590">
    <property type="entry name" value="Cas3-like_C_2"/>
    <property type="match status" value="1"/>
</dbReference>
<proteinExistence type="predicted"/>
<dbReference type="KEGG" id="meme:HYG87_09550"/>
<dbReference type="PROSITE" id="PS51192">
    <property type="entry name" value="HELICASE_ATP_BIND_1"/>
    <property type="match status" value="1"/>
</dbReference>
<keyword evidence="1" id="KW-0547">Nucleotide-binding</keyword>
<reference evidence="8" key="1">
    <citation type="submission" date="2020-07" db="EMBL/GenBank/DDBJ databases">
        <title>Methanobacterium. sp. MethCan genome.</title>
        <authorList>
            <person name="Postec A."/>
            <person name="Quemeneur M."/>
        </authorList>
    </citation>
    <scope>NUCLEOTIDE SEQUENCE</scope>
    <source>
        <strain evidence="8">MethCAN</strain>
    </source>
</reference>
<evidence type="ECO:0000256" key="1">
    <source>
        <dbReference type="ARBA" id="ARBA00022741"/>
    </source>
</evidence>
<evidence type="ECO:0000313" key="8">
    <source>
        <dbReference type="EMBL" id="QUH23984.1"/>
    </source>
</evidence>
<keyword evidence="9" id="KW-1185">Reference proteome</keyword>
<dbReference type="InterPro" id="IPR006935">
    <property type="entry name" value="Helicase/UvrB_N"/>
</dbReference>
<dbReference type="NCBIfam" id="TIGR01596">
    <property type="entry name" value="cas3_HD"/>
    <property type="match status" value="1"/>
</dbReference>
<dbReference type="InterPro" id="IPR006483">
    <property type="entry name" value="CRISPR-assoc_Cas3_HD"/>
</dbReference>
<dbReference type="SMART" id="SM00490">
    <property type="entry name" value="HELICc"/>
    <property type="match status" value="1"/>
</dbReference>
<dbReference type="SMART" id="SM00487">
    <property type="entry name" value="DEXDc"/>
    <property type="match status" value="1"/>
</dbReference>
<evidence type="ECO:0000313" key="9">
    <source>
        <dbReference type="Proteomes" id="UP000681041"/>
    </source>
</evidence>
<dbReference type="CDD" id="cd09641">
    <property type="entry name" value="Cas3''_I"/>
    <property type="match status" value="1"/>
</dbReference>
<dbReference type="GO" id="GO:0016787">
    <property type="term" value="F:hydrolase activity"/>
    <property type="evidence" value="ECO:0007669"/>
    <property type="project" value="UniProtKB-KW"/>
</dbReference>
<dbReference type="RefSeq" id="WP_211532942.1">
    <property type="nucleotide sequence ID" value="NZ_CP058560.1"/>
</dbReference>
<evidence type="ECO:0000256" key="2">
    <source>
        <dbReference type="ARBA" id="ARBA00022801"/>
    </source>
</evidence>
<evidence type="ECO:0000256" key="4">
    <source>
        <dbReference type="ARBA" id="ARBA00022840"/>
    </source>
</evidence>
<dbReference type="InterPro" id="IPR006474">
    <property type="entry name" value="Helicase_Cas3_CRISPR-ass_core"/>
</dbReference>
<keyword evidence="2" id="KW-0378">Hydrolase</keyword>
<dbReference type="Gene3D" id="3.40.50.300">
    <property type="entry name" value="P-loop containing nucleotide triphosphate hydrolases"/>
    <property type="match status" value="2"/>
</dbReference>
<feature type="domain" description="HD Cas3-type" evidence="7">
    <location>
        <begin position="25"/>
        <end position="235"/>
    </location>
</feature>
<accession>A0A8T8K607</accession>
<keyword evidence="3" id="KW-0347">Helicase</keyword>
<dbReference type="InterPro" id="IPR001650">
    <property type="entry name" value="Helicase_C-like"/>
</dbReference>
<dbReference type="EMBL" id="CP058560">
    <property type="protein sequence ID" value="QUH23984.1"/>
    <property type="molecule type" value="Genomic_DNA"/>
</dbReference>
<dbReference type="OrthoDB" id="43851at2157"/>
<dbReference type="GO" id="GO:0005524">
    <property type="term" value="F:ATP binding"/>
    <property type="evidence" value="ECO:0007669"/>
    <property type="project" value="UniProtKB-KW"/>
</dbReference>
<evidence type="ECO:0000259" key="6">
    <source>
        <dbReference type="PROSITE" id="PS51192"/>
    </source>
</evidence>
<feature type="domain" description="Helicase ATP-binding" evidence="6">
    <location>
        <begin position="318"/>
        <end position="507"/>
    </location>
</feature>
<keyword evidence="5" id="KW-0051">Antiviral defense</keyword>
<dbReference type="GeneID" id="64821009"/>
<dbReference type="Proteomes" id="UP000681041">
    <property type="component" value="Chromosome"/>
</dbReference>
<name>A0A8T8K607_9EURY</name>
<dbReference type="GO" id="GO:0140097">
    <property type="term" value="F:catalytic activity, acting on DNA"/>
    <property type="evidence" value="ECO:0007669"/>
    <property type="project" value="UniProtKB-ARBA"/>
</dbReference>
<dbReference type="NCBIfam" id="TIGR01587">
    <property type="entry name" value="cas3_core"/>
    <property type="match status" value="1"/>
</dbReference>
<dbReference type="InterPro" id="IPR014001">
    <property type="entry name" value="Helicase_ATP-bd"/>
</dbReference>
<evidence type="ECO:0000256" key="3">
    <source>
        <dbReference type="ARBA" id="ARBA00022806"/>
    </source>
</evidence>
<keyword evidence="4" id="KW-0067">ATP-binding</keyword>
<dbReference type="Pfam" id="PF04851">
    <property type="entry name" value="ResIII"/>
    <property type="match status" value="1"/>
</dbReference>
<protein>
    <submittedName>
        <fullName evidence="8">CRISPR-associated helicase Cas3</fullName>
    </submittedName>
</protein>
<dbReference type="SUPFAM" id="SSF52540">
    <property type="entry name" value="P-loop containing nucleoside triphosphate hydrolases"/>
    <property type="match status" value="1"/>
</dbReference>
<organism evidence="8 9">
    <name type="scientific">Methanobacterium alkalithermotolerans</name>
    <dbReference type="NCBI Taxonomy" id="2731220"/>
    <lineage>
        <taxon>Archaea</taxon>
        <taxon>Methanobacteriati</taxon>
        <taxon>Methanobacteriota</taxon>
        <taxon>Methanomada group</taxon>
        <taxon>Methanobacteria</taxon>
        <taxon>Methanobacteriales</taxon>
        <taxon>Methanobacteriaceae</taxon>
        <taxon>Methanobacterium</taxon>
    </lineage>
</organism>
<dbReference type="GO" id="GO:0004386">
    <property type="term" value="F:helicase activity"/>
    <property type="evidence" value="ECO:0007669"/>
    <property type="project" value="UniProtKB-KW"/>
</dbReference>